<keyword evidence="3" id="KW-1185">Reference proteome</keyword>
<feature type="signal peptide" evidence="1">
    <location>
        <begin position="1"/>
        <end position="18"/>
    </location>
</feature>
<evidence type="ECO:0000313" key="3">
    <source>
        <dbReference type="Proteomes" id="UP000783871"/>
    </source>
</evidence>
<dbReference type="Gene3D" id="2.50.20.20">
    <property type="match status" value="1"/>
</dbReference>
<organism evidence="2 3">
    <name type="scientific">Micromonospora thermarum</name>
    <dbReference type="NCBI Taxonomy" id="2720024"/>
    <lineage>
        <taxon>Bacteria</taxon>
        <taxon>Bacillati</taxon>
        <taxon>Actinomycetota</taxon>
        <taxon>Actinomycetes</taxon>
        <taxon>Micromonosporales</taxon>
        <taxon>Micromonosporaceae</taxon>
        <taxon>Micromonospora</taxon>
    </lineage>
</organism>
<reference evidence="2 3" key="1">
    <citation type="submission" date="2020-03" db="EMBL/GenBank/DDBJ databases">
        <title>WGS of actinomycetes isolated from Thailand.</title>
        <authorList>
            <person name="Thawai C."/>
        </authorList>
    </citation>
    <scope>NUCLEOTIDE SEQUENCE [LARGE SCALE GENOMIC DNA]</scope>
    <source>
        <strain evidence="2 3">HSS6-12</strain>
    </source>
</reference>
<dbReference type="Proteomes" id="UP000783871">
    <property type="component" value="Unassembled WGS sequence"/>
</dbReference>
<evidence type="ECO:0008006" key="4">
    <source>
        <dbReference type="Google" id="ProtNLM"/>
    </source>
</evidence>
<evidence type="ECO:0000313" key="2">
    <source>
        <dbReference type="EMBL" id="NJP34414.1"/>
    </source>
</evidence>
<dbReference type="EMBL" id="JAATEO010000024">
    <property type="protein sequence ID" value="NJP34414.1"/>
    <property type="molecule type" value="Genomic_DNA"/>
</dbReference>
<comment type="caution">
    <text evidence="2">The sequence shown here is derived from an EMBL/GenBank/DDBJ whole genome shotgun (WGS) entry which is preliminary data.</text>
</comment>
<dbReference type="RefSeq" id="WP_168002764.1">
    <property type="nucleotide sequence ID" value="NZ_JAATEO010000024.1"/>
</dbReference>
<protein>
    <recommendedName>
        <fullName evidence="4">Lipoprotein</fullName>
    </recommendedName>
</protein>
<name>A0ABX0ZD48_9ACTN</name>
<sequence length="237" mass="24716">MRVARVLVPLAVAGMVLAGCGDRTAGGATWSAPSAPAGNGVADLTADEILAKATAALDKAGSFQIKGQAREDGTTMSVDLKVQGKDLVGTIDMGSSTIQTLLVGGQPYFKADEAFWKENGGPQGAGLAQLVGDRWVKVSPKDEDFANVFKLGDPDEILKPDGKVSKGASTSIDAGPVITLIDKSDQSKLYVATTGEPYPLLTEDPDKQGKLVFSGFGDSFPEIKKPDAQDVIDFSKL</sequence>
<keyword evidence="1" id="KW-0732">Signal</keyword>
<gene>
    <name evidence="2" type="ORF">HCJ94_21140</name>
</gene>
<proteinExistence type="predicted"/>
<accession>A0ABX0ZD48</accession>
<dbReference type="PROSITE" id="PS51257">
    <property type="entry name" value="PROKAR_LIPOPROTEIN"/>
    <property type="match status" value="1"/>
</dbReference>
<feature type="chain" id="PRO_5046442952" description="Lipoprotein" evidence="1">
    <location>
        <begin position="19"/>
        <end position="237"/>
    </location>
</feature>
<evidence type="ECO:0000256" key="1">
    <source>
        <dbReference type="SAM" id="SignalP"/>
    </source>
</evidence>